<name>X1DE38_9ZZZZ</name>
<sequence>IHDSSGLLTLVTETRDTEERVVKIKYGEMTERRVSDFLSRIRKEEKKYRDERYMIPVEYKVVLTKNAKEGDFAISLKNGASSGIIVNVPKDHNKTHPFRSRDIIEQVNEQAGETKITSYTFQGILLREKIRSSTPNKYYYRIDNPLTHKFSPDLVELILRRLEEIGDYVKKASEVYKKYLADKRKARTKTET</sequence>
<accession>X1DE38</accession>
<reference evidence="1" key="1">
    <citation type="journal article" date="2014" name="Front. Microbiol.">
        <title>High frequency of phylogenetically diverse reductive dehalogenase-homologous genes in deep subseafloor sedimentary metagenomes.</title>
        <authorList>
            <person name="Kawai M."/>
            <person name="Futagami T."/>
            <person name="Toyoda A."/>
            <person name="Takaki Y."/>
            <person name="Nishi S."/>
            <person name="Hori S."/>
            <person name="Arai W."/>
            <person name="Tsubouchi T."/>
            <person name="Morono Y."/>
            <person name="Uchiyama I."/>
            <person name="Ito T."/>
            <person name="Fujiyama A."/>
            <person name="Inagaki F."/>
            <person name="Takami H."/>
        </authorList>
    </citation>
    <scope>NUCLEOTIDE SEQUENCE</scope>
    <source>
        <strain evidence="1">Expedition CK06-06</strain>
    </source>
</reference>
<dbReference type="EMBL" id="BART01030764">
    <property type="protein sequence ID" value="GAH18452.1"/>
    <property type="molecule type" value="Genomic_DNA"/>
</dbReference>
<dbReference type="AlphaFoldDB" id="X1DE38"/>
<proteinExistence type="predicted"/>
<gene>
    <name evidence="1" type="ORF">S01H4_53602</name>
</gene>
<feature type="non-terminal residue" evidence="1">
    <location>
        <position position="1"/>
    </location>
</feature>
<comment type="caution">
    <text evidence="1">The sequence shown here is derived from an EMBL/GenBank/DDBJ whole genome shotgun (WGS) entry which is preliminary data.</text>
</comment>
<evidence type="ECO:0000313" key="1">
    <source>
        <dbReference type="EMBL" id="GAH18452.1"/>
    </source>
</evidence>
<organism evidence="1">
    <name type="scientific">marine sediment metagenome</name>
    <dbReference type="NCBI Taxonomy" id="412755"/>
    <lineage>
        <taxon>unclassified sequences</taxon>
        <taxon>metagenomes</taxon>
        <taxon>ecological metagenomes</taxon>
    </lineage>
</organism>
<protein>
    <submittedName>
        <fullName evidence="1">Uncharacterized protein</fullName>
    </submittedName>
</protein>